<dbReference type="AlphaFoldDB" id="A0A1T5L0A5"/>
<sequence>MNLQELVDELSLALGRSVVIGDREFRSLAASPQGDDVDDIRTNSLLRRALAPEPRTYLENEGVLQATKPVIVSFAPFGTHARLVVPIRDDDTLLAMMSIIVGGLPALTEAQHAAIDASVMIARHLLAENPHAATSLRAAVMGRLISADEAERRAAFAEALRKNWIQRGGNTIVRAVAIDPGIGPIQRVAFGRHLGSLSTPAIGFLGDRDGTLFFVGRAADNDVADRVIPAEASKLAVAIHSIGSARHSRDHDDLSAAADQAALAADLAGAIKPGVTRADISELGAWTMLAAIQADRSQLETFSPAAHALTAGGGDPLQRETVETYLDVGGRARDACERLHIHRTTLYYRLDNMPAPVRAALDDGISRSSLHLALKLVRYWEATGRF</sequence>
<proteinExistence type="predicted"/>
<dbReference type="InterPro" id="IPR042070">
    <property type="entry name" value="PucR_C-HTH_sf"/>
</dbReference>
<evidence type="ECO:0000259" key="1">
    <source>
        <dbReference type="Pfam" id="PF13556"/>
    </source>
</evidence>
<dbReference type="PANTHER" id="PTHR33744:SF17">
    <property type="entry name" value="CONSERVED PROTEIN"/>
    <property type="match status" value="1"/>
</dbReference>
<dbReference type="Pfam" id="PF13556">
    <property type="entry name" value="HTH_30"/>
    <property type="match status" value="1"/>
</dbReference>
<dbReference type="PANTHER" id="PTHR33744">
    <property type="entry name" value="CARBOHYDRATE DIACID REGULATOR"/>
    <property type="match status" value="1"/>
</dbReference>
<dbReference type="Proteomes" id="UP000190857">
    <property type="component" value="Unassembled WGS sequence"/>
</dbReference>
<dbReference type="STRING" id="123320.SAMN06309945_2689"/>
<name>A0A1T5L0A5_9MICO</name>
<reference evidence="2 3" key="1">
    <citation type="submission" date="2017-02" db="EMBL/GenBank/DDBJ databases">
        <authorList>
            <person name="Peterson S.W."/>
        </authorList>
    </citation>
    <scope>NUCLEOTIDE SEQUENCE [LARGE SCALE GENOMIC DNA]</scope>
    <source>
        <strain evidence="2 3">VKM Ac-2059</strain>
    </source>
</reference>
<dbReference type="EMBL" id="FUZP01000003">
    <property type="protein sequence ID" value="SKC68828.1"/>
    <property type="molecule type" value="Genomic_DNA"/>
</dbReference>
<organism evidence="2 3">
    <name type="scientific">Okibacterium fritillariae</name>
    <dbReference type="NCBI Taxonomy" id="123320"/>
    <lineage>
        <taxon>Bacteria</taxon>
        <taxon>Bacillati</taxon>
        <taxon>Actinomycetota</taxon>
        <taxon>Actinomycetes</taxon>
        <taxon>Micrococcales</taxon>
        <taxon>Microbacteriaceae</taxon>
        <taxon>Okibacterium</taxon>
    </lineage>
</organism>
<gene>
    <name evidence="2" type="ORF">SAMN06309945_2689</name>
</gene>
<accession>A0A1T5L0A5</accession>
<feature type="domain" description="PucR C-terminal helix-turn-helix" evidence="1">
    <location>
        <begin position="319"/>
        <end position="376"/>
    </location>
</feature>
<dbReference type="RefSeq" id="WP_079728700.1">
    <property type="nucleotide sequence ID" value="NZ_FUZP01000003.1"/>
</dbReference>
<protein>
    <submittedName>
        <fullName evidence="2">PucR C-terminal helix-turn-helix domain-containing protein</fullName>
    </submittedName>
</protein>
<keyword evidence="3" id="KW-1185">Reference proteome</keyword>
<evidence type="ECO:0000313" key="2">
    <source>
        <dbReference type="EMBL" id="SKC68828.1"/>
    </source>
</evidence>
<evidence type="ECO:0000313" key="3">
    <source>
        <dbReference type="Proteomes" id="UP000190857"/>
    </source>
</evidence>
<dbReference type="InterPro" id="IPR051448">
    <property type="entry name" value="CdaR-like_regulators"/>
</dbReference>
<dbReference type="Gene3D" id="1.10.10.2840">
    <property type="entry name" value="PucR C-terminal helix-turn-helix domain"/>
    <property type="match status" value="1"/>
</dbReference>
<dbReference type="OrthoDB" id="3505602at2"/>
<dbReference type="InterPro" id="IPR025736">
    <property type="entry name" value="PucR_C-HTH_dom"/>
</dbReference>